<proteinExistence type="predicted"/>
<reference evidence="2" key="1">
    <citation type="journal article" date="2011" name="PLoS Biol.">
        <title>Gene gain and loss during evolution of obligate parasitism in the white rust pathogen of Arabidopsis thaliana.</title>
        <authorList>
            <person name="Kemen E."/>
            <person name="Gardiner A."/>
            <person name="Schultz-Larsen T."/>
            <person name="Kemen A.C."/>
            <person name="Balmuth A.L."/>
            <person name="Robert-Seilaniantz A."/>
            <person name="Bailey K."/>
            <person name="Holub E."/>
            <person name="Studholme D.J."/>
            <person name="Maclean D."/>
            <person name="Jones J.D."/>
        </authorList>
    </citation>
    <scope>NUCLEOTIDE SEQUENCE</scope>
</reference>
<dbReference type="HOGENOM" id="CLU_1339620_0_0_1"/>
<name>F0WAG0_9STRA</name>
<dbReference type="AlphaFoldDB" id="F0WAG0"/>
<gene>
    <name evidence="2" type="primary">AlNc14C45G3687</name>
    <name evidence="2" type="ORF">ALNC14_042740</name>
</gene>
<evidence type="ECO:0000256" key="1">
    <source>
        <dbReference type="SAM" id="MobiDB-lite"/>
    </source>
</evidence>
<dbReference type="EMBL" id="FR824090">
    <property type="protein sequence ID" value="CCA18131.1"/>
    <property type="molecule type" value="Genomic_DNA"/>
</dbReference>
<sequence>MFHVLRKLLPRHHQSLIIHDRHGHIIGSDSKITDIITDYFKSQFNDSAHAPVPLTPYLVRHPITPVEVQTTLSSLKNTRAPGPDHISGENLKRRPPQVRSHLAPLINRAVNTATESFSQYLNHGVVIALSKPNKPRGPCTSLRPITLLTTTRKTLSLIKLSYVECGTELTLSYPRTRGDSDEPEVWQNHYGPRSGVLHLPKNINL</sequence>
<accession>F0WAG0</accession>
<reference evidence="2" key="2">
    <citation type="submission" date="2011-02" db="EMBL/GenBank/DDBJ databases">
        <authorList>
            <person name="MacLean D."/>
        </authorList>
    </citation>
    <scope>NUCLEOTIDE SEQUENCE</scope>
</reference>
<evidence type="ECO:0000313" key="2">
    <source>
        <dbReference type="EMBL" id="CCA18131.1"/>
    </source>
</evidence>
<protein>
    <submittedName>
        <fullName evidence="2">AlNc14C45G3687 protein</fullName>
    </submittedName>
</protein>
<feature type="region of interest" description="Disordered" evidence="1">
    <location>
        <begin position="74"/>
        <end position="96"/>
    </location>
</feature>
<organism evidence="2">
    <name type="scientific">Albugo laibachii Nc14</name>
    <dbReference type="NCBI Taxonomy" id="890382"/>
    <lineage>
        <taxon>Eukaryota</taxon>
        <taxon>Sar</taxon>
        <taxon>Stramenopiles</taxon>
        <taxon>Oomycota</taxon>
        <taxon>Peronosporomycetes</taxon>
        <taxon>Albuginales</taxon>
        <taxon>Albuginaceae</taxon>
        <taxon>Albugo</taxon>
    </lineage>
</organism>